<protein>
    <submittedName>
        <fullName evidence="8">Heparinase II/III family protein</fullName>
    </submittedName>
</protein>
<evidence type="ECO:0000256" key="1">
    <source>
        <dbReference type="ARBA" id="ARBA00004418"/>
    </source>
</evidence>
<dbReference type="InterPro" id="IPR012480">
    <property type="entry name" value="Hepar_II_III_C"/>
</dbReference>
<dbReference type="PANTHER" id="PTHR39210">
    <property type="entry name" value="HEPARIN-SULFATE LYASE"/>
    <property type="match status" value="1"/>
</dbReference>
<reference evidence="8" key="1">
    <citation type="submission" date="2024-07" db="EMBL/GenBank/DDBJ databases">
        <title>Complete genome sequence of Prevotella sp. YM-2024 GTC17253.</title>
        <authorList>
            <person name="Hayashi M."/>
            <person name="Muto Y."/>
            <person name="Tanaka K."/>
            <person name="Niwa H."/>
        </authorList>
    </citation>
    <scope>NUCLEOTIDE SEQUENCE</scope>
    <source>
        <strain evidence="8">GTC17253</strain>
    </source>
</reference>
<evidence type="ECO:0000259" key="6">
    <source>
        <dbReference type="Pfam" id="PF07940"/>
    </source>
</evidence>
<proteinExistence type="predicted"/>
<keyword evidence="2 5" id="KW-0732">Signal</keyword>
<dbReference type="GO" id="GO:0016829">
    <property type="term" value="F:lyase activity"/>
    <property type="evidence" value="ECO:0007669"/>
    <property type="project" value="UniProtKB-KW"/>
</dbReference>
<dbReference type="EMBL" id="AP035785">
    <property type="protein sequence ID" value="BFO72313.1"/>
    <property type="molecule type" value="Genomic_DNA"/>
</dbReference>
<evidence type="ECO:0000256" key="5">
    <source>
        <dbReference type="SAM" id="SignalP"/>
    </source>
</evidence>
<name>A0AB33IRR3_9BACT</name>
<dbReference type="Pfam" id="PF07940">
    <property type="entry name" value="Hepar_II_III_C"/>
    <property type="match status" value="1"/>
</dbReference>
<feature type="chain" id="PRO_5044204362" evidence="5">
    <location>
        <begin position="21"/>
        <end position="668"/>
    </location>
</feature>
<feature type="signal peptide" evidence="5">
    <location>
        <begin position="1"/>
        <end position="20"/>
    </location>
</feature>
<dbReference type="GO" id="GO:0042597">
    <property type="term" value="C:periplasmic space"/>
    <property type="evidence" value="ECO:0007669"/>
    <property type="project" value="UniProtKB-SubCell"/>
</dbReference>
<dbReference type="Gene3D" id="2.70.98.70">
    <property type="match status" value="1"/>
</dbReference>
<dbReference type="PANTHER" id="PTHR39210:SF1">
    <property type="entry name" value="HEPARIN-SULFATE LYASE"/>
    <property type="match status" value="1"/>
</dbReference>
<dbReference type="SUPFAM" id="SSF48230">
    <property type="entry name" value="Chondroitin AC/alginate lyase"/>
    <property type="match status" value="1"/>
</dbReference>
<dbReference type="NCBIfam" id="NF045573">
    <property type="entry name" value="Hepsulflyase_CFB"/>
    <property type="match status" value="1"/>
</dbReference>
<dbReference type="InterPro" id="IPR054646">
    <property type="entry name" value="HepC"/>
</dbReference>
<dbReference type="InterPro" id="IPR008929">
    <property type="entry name" value="Chondroitin_lyas"/>
</dbReference>
<evidence type="ECO:0000256" key="4">
    <source>
        <dbReference type="ARBA" id="ARBA00023239"/>
    </source>
</evidence>
<dbReference type="AlphaFoldDB" id="A0AB33IRR3"/>
<feature type="domain" description="Heparin-sulfate lyase N-terminal" evidence="7">
    <location>
        <begin position="33"/>
        <end position="386"/>
    </location>
</feature>
<keyword evidence="3" id="KW-0574">Periplasm</keyword>
<feature type="domain" description="Heparinase II/III-like C-terminal" evidence="6">
    <location>
        <begin position="399"/>
        <end position="617"/>
    </location>
</feature>
<evidence type="ECO:0000256" key="2">
    <source>
        <dbReference type="ARBA" id="ARBA00022729"/>
    </source>
</evidence>
<accession>A0AB33IRR3</accession>
<dbReference type="Gene3D" id="1.50.10.100">
    <property type="entry name" value="Chondroitin AC/alginate lyase"/>
    <property type="match status" value="1"/>
</dbReference>
<dbReference type="Pfam" id="PF16889">
    <property type="entry name" value="Hepar_II_III_N"/>
    <property type="match status" value="1"/>
</dbReference>
<comment type="subcellular location">
    <subcellularLocation>
        <location evidence="1">Periplasm</location>
    </subcellularLocation>
</comment>
<sequence>MKLKALGMSFLLLMSVGSQTVWGRTPDRVTDGVFQNLNLDYPGLEKVKACYTKKDMKGAARELLKYYRARQGVVDPDINPAKVKLSDKEQKRAEEALSHTFYVHDGYQPSFNYGKDIDWQYWPVKDNELRWQLHRHKWFTPMGKAYHTTHDVRYAREWALQYADWIAKNPLLDIKKNAYEGNVKITEREKENVRFAWRPLEVSHRLQDQIHQFVLFLNSPAFTPEFLTLFLDNYHRHAVHITRNYSERGNHLLFEAQRIFFAGTFFPEFKEAKRWQSEGMDILNKEIHQQVYDDGGQFELDPHYHLACINIFCRAIEIAQANRLQHVIPQTYIDTVEKMIELYSNICFPDYSNPCFSDAKLTPYQEIVKDYRAWSRLFPHNKQIAYFASTGKKGAQPTYLSKGFLTSGFFVFRNGWKQNATVMVVKAGPKGEWHCQPDNGTFDIWYNGKNLFPDSGSYIYAGDSVVQKQRDWFRQTAVHNTLTLNKQNLQTTSSKTLLWRPEGNVQTLVTENPSYTDLRHRRTVFFVDQTYFVIVDEALGNAKGTIDLHFLPCDGKLDIDETQHRVTTCYDGESNMVIQTVGPQSFSTIQEEGWYSTAYRKKQARPAIRFSTEKQSDAAIRFVTLVYPCKEQGAVKSFKADIVDAGENSLKINIDIDGKKRQLQWKTA</sequence>
<evidence type="ECO:0000259" key="7">
    <source>
        <dbReference type="Pfam" id="PF16889"/>
    </source>
</evidence>
<dbReference type="InterPro" id="IPR031680">
    <property type="entry name" value="Hepar_II_III_N"/>
</dbReference>
<keyword evidence="4" id="KW-0456">Lyase</keyword>
<organism evidence="8">
    <name type="scientific">Prevotella sp. GTC17253</name>
    <dbReference type="NCBI Taxonomy" id="3236793"/>
    <lineage>
        <taxon>Bacteria</taxon>
        <taxon>Pseudomonadati</taxon>
        <taxon>Bacteroidota</taxon>
        <taxon>Bacteroidia</taxon>
        <taxon>Bacteroidales</taxon>
        <taxon>Prevotellaceae</taxon>
        <taxon>Prevotella</taxon>
    </lineage>
</organism>
<evidence type="ECO:0000313" key="8">
    <source>
        <dbReference type="EMBL" id="BFO72313.1"/>
    </source>
</evidence>
<evidence type="ECO:0000256" key="3">
    <source>
        <dbReference type="ARBA" id="ARBA00022764"/>
    </source>
</evidence>
<gene>
    <name evidence="8" type="ORF">GTC17253_22790</name>
</gene>